<dbReference type="SUPFAM" id="SSF53335">
    <property type="entry name" value="S-adenosyl-L-methionine-dependent methyltransferases"/>
    <property type="match status" value="1"/>
</dbReference>
<gene>
    <name evidence="2" type="ORF">GCM10023320_04790</name>
</gene>
<evidence type="ECO:0000259" key="1">
    <source>
        <dbReference type="Pfam" id="PF13649"/>
    </source>
</evidence>
<dbReference type="InterPro" id="IPR041698">
    <property type="entry name" value="Methyltransf_25"/>
</dbReference>
<evidence type="ECO:0000313" key="2">
    <source>
        <dbReference type="EMBL" id="GAA5111647.1"/>
    </source>
</evidence>
<evidence type="ECO:0000313" key="3">
    <source>
        <dbReference type="Proteomes" id="UP001500804"/>
    </source>
</evidence>
<accession>A0ABP9NBF2</accession>
<name>A0ABP9NBF2_9PSEU</name>
<dbReference type="Pfam" id="PF13649">
    <property type="entry name" value="Methyltransf_25"/>
    <property type="match status" value="1"/>
</dbReference>
<organism evidence="2 3">
    <name type="scientific">Pseudonocardia adelaidensis</name>
    <dbReference type="NCBI Taxonomy" id="648754"/>
    <lineage>
        <taxon>Bacteria</taxon>
        <taxon>Bacillati</taxon>
        <taxon>Actinomycetota</taxon>
        <taxon>Actinomycetes</taxon>
        <taxon>Pseudonocardiales</taxon>
        <taxon>Pseudonocardiaceae</taxon>
        <taxon>Pseudonocardia</taxon>
    </lineage>
</organism>
<sequence>MSSPGTPVTPDWLALREPADAAARSTELADRLYAWLPIRPGSLLVVRDLGCGTGSMGRWLADRLPRPQHWLLHDRDPALLDRAMASLPAGVSAEPREGDLTGLDAAQLAGTAVVTASALLDLLTADEVERLAAACAAAGCAALLTLSVTGSVLIRPTDPLDSAFAAAFDAHQRRTVDGRRLLGPDAAPAAAAAFGRHGVAVVRAPSPWRLGPDNGALLEQWLRGWVAAACEHRPGLAQEAEAYMRRRLEAAAHGDLRVVVGHADLLALPETCS</sequence>
<dbReference type="Proteomes" id="UP001500804">
    <property type="component" value="Unassembled WGS sequence"/>
</dbReference>
<proteinExistence type="predicted"/>
<feature type="domain" description="Methyltransferase" evidence="1">
    <location>
        <begin position="47"/>
        <end position="136"/>
    </location>
</feature>
<dbReference type="Gene3D" id="3.40.50.150">
    <property type="entry name" value="Vaccinia Virus protein VP39"/>
    <property type="match status" value="1"/>
</dbReference>
<keyword evidence="2" id="KW-0489">Methyltransferase</keyword>
<keyword evidence="2" id="KW-0808">Transferase</keyword>
<keyword evidence="3" id="KW-1185">Reference proteome</keyword>
<dbReference type="EMBL" id="BAABJO010000002">
    <property type="protein sequence ID" value="GAA5111647.1"/>
    <property type="molecule type" value="Genomic_DNA"/>
</dbReference>
<dbReference type="InterPro" id="IPR029063">
    <property type="entry name" value="SAM-dependent_MTases_sf"/>
</dbReference>
<protein>
    <submittedName>
        <fullName evidence="2">Trans-aconitate methyltransferase</fullName>
    </submittedName>
</protein>
<dbReference type="RefSeq" id="WP_345602904.1">
    <property type="nucleotide sequence ID" value="NZ_BAABJO010000002.1"/>
</dbReference>
<dbReference type="GO" id="GO:0008168">
    <property type="term" value="F:methyltransferase activity"/>
    <property type="evidence" value="ECO:0007669"/>
    <property type="project" value="UniProtKB-KW"/>
</dbReference>
<reference evidence="3" key="1">
    <citation type="journal article" date="2019" name="Int. J. Syst. Evol. Microbiol.">
        <title>The Global Catalogue of Microorganisms (GCM) 10K type strain sequencing project: providing services to taxonomists for standard genome sequencing and annotation.</title>
        <authorList>
            <consortium name="The Broad Institute Genomics Platform"/>
            <consortium name="The Broad Institute Genome Sequencing Center for Infectious Disease"/>
            <person name="Wu L."/>
            <person name="Ma J."/>
        </authorList>
    </citation>
    <scope>NUCLEOTIDE SEQUENCE [LARGE SCALE GENOMIC DNA]</scope>
    <source>
        <strain evidence="3">JCM 18302</strain>
    </source>
</reference>
<dbReference type="GO" id="GO:0032259">
    <property type="term" value="P:methylation"/>
    <property type="evidence" value="ECO:0007669"/>
    <property type="project" value="UniProtKB-KW"/>
</dbReference>
<comment type="caution">
    <text evidence="2">The sequence shown here is derived from an EMBL/GenBank/DDBJ whole genome shotgun (WGS) entry which is preliminary data.</text>
</comment>